<comment type="caution">
    <text evidence="1">The sequence shown here is derived from an EMBL/GenBank/DDBJ whole genome shotgun (WGS) entry which is preliminary data.</text>
</comment>
<reference evidence="1" key="1">
    <citation type="submission" date="2019-10" db="EMBL/GenBank/DDBJ databases">
        <authorList>
            <consortium name="DOE Joint Genome Institute"/>
            <person name="Kuo A."/>
            <person name="Miyauchi S."/>
            <person name="Kiss E."/>
            <person name="Drula E."/>
            <person name="Kohler A."/>
            <person name="Sanchez-Garcia M."/>
            <person name="Andreopoulos B."/>
            <person name="Barry K.W."/>
            <person name="Bonito G."/>
            <person name="Buee M."/>
            <person name="Carver A."/>
            <person name="Chen C."/>
            <person name="Cichocki N."/>
            <person name="Clum A."/>
            <person name="Culley D."/>
            <person name="Crous P.W."/>
            <person name="Fauchery L."/>
            <person name="Girlanda M."/>
            <person name="Hayes R."/>
            <person name="Keri Z."/>
            <person name="Labutti K."/>
            <person name="Lipzen A."/>
            <person name="Lombard V."/>
            <person name="Magnuson J."/>
            <person name="Maillard F."/>
            <person name="Morin E."/>
            <person name="Murat C."/>
            <person name="Nolan M."/>
            <person name="Ohm R."/>
            <person name="Pangilinan J."/>
            <person name="Pereira M."/>
            <person name="Perotto S."/>
            <person name="Peter M."/>
            <person name="Riley R."/>
            <person name="Sitrit Y."/>
            <person name="Stielow B."/>
            <person name="Szollosi G."/>
            <person name="Zifcakova L."/>
            <person name="Stursova M."/>
            <person name="Spatafora J.W."/>
            <person name="Tedersoo L."/>
            <person name="Vaario L.-M."/>
            <person name="Yamada A."/>
            <person name="Yan M."/>
            <person name="Wang P."/>
            <person name="Xu J."/>
            <person name="Bruns T."/>
            <person name="Baldrian P."/>
            <person name="Vilgalys R."/>
            <person name="Henrissat B."/>
            <person name="Grigoriev I.V."/>
            <person name="Hibbett D."/>
            <person name="Nagy L.G."/>
            <person name="Martin F.M."/>
        </authorList>
    </citation>
    <scope>NUCLEOTIDE SEQUENCE</scope>
    <source>
        <strain evidence="1">P2</strain>
    </source>
</reference>
<evidence type="ECO:0000313" key="2">
    <source>
        <dbReference type="Proteomes" id="UP000886501"/>
    </source>
</evidence>
<gene>
    <name evidence="1" type="ORF">BDM02DRAFT_3195316</name>
</gene>
<organism evidence="1 2">
    <name type="scientific">Thelephora ganbajun</name>
    <name type="common">Ganba fungus</name>
    <dbReference type="NCBI Taxonomy" id="370292"/>
    <lineage>
        <taxon>Eukaryota</taxon>
        <taxon>Fungi</taxon>
        <taxon>Dikarya</taxon>
        <taxon>Basidiomycota</taxon>
        <taxon>Agaricomycotina</taxon>
        <taxon>Agaricomycetes</taxon>
        <taxon>Thelephorales</taxon>
        <taxon>Thelephoraceae</taxon>
        <taxon>Thelephora</taxon>
    </lineage>
</organism>
<protein>
    <submittedName>
        <fullName evidence="1">Mitochondrial intermediate peptidase</fullName>
    </submittedName>
</protein>
<sequence>MLTRAATNAFNKASRPVFRFRGCLHTKTATGIRINPRTSARAASTVTLPPTSNDRDLVAFFDAPSGSSVSSGPSTGIFGHPSLTSPQALESIAEAILQRAQLLTERVLRAPQSRSEMFKVVKNLDRLSDLLCSVADLAEFVRNAHPDPKWVASANNLYESLSEVMNVLNTHVGLYNVLKAIFADPELFNALSKEGQETALVFWRDFEKCAIGLPDAQRNRFVSLSTEILVLGRQFMNDELRVRPPAVIRAEELDGLKDRGMGIRLKNQAFWTRQDLQVYPGSLQAQMIMRSAPNEEPRRKVYMASNSSTQEELYLLGQLLKTRAELARLVGSQSFAHMELIGKMAKSPENVRHFLDALMARNRPNAERALLNLSKRKQEHLHTPSDPTIQPWDRDYYCPPEPPAPAVPLPPLTLGTVFMGLSRLFKHLYGVTLRPANVAPGQVWDPDVRKLEVVDEDNEVLGFIYADLFDRRGKPGGAAHYTVSCSRRVDDDDEPGDYPSAEAWSDPRLAVSRDFGMIHRMRRRGRDGVYQIPVVALLCDFTPRSSTTGPTTLEWFQVLTLAHEMGHAMHSMFGQTEYHSVSGTRCATDFVELPSILMETFLTSSRVLSLFDIDGKLGIGHKSNHDEDPCHYIDTHSQILLAELDQIYHSEAVLSSSFDSTKALAKLFDSRSLIPYVPGTSWQTRFGHLYPYGATYYSYLFDRTIASRAWSKLFAENPLSREAGERFKGEVLRYGGGKDPWLMLSSLLSAPELESGDARVMQEIGNWKLENEGAIPNRY</sequence>
<name>A0ACB6ZXQ7_THEGA</name>
<dbReference type="EMBL" id="MU117961">
    <property type="protein sequence ID" value="KAF9654219.1"/>
    <property type="molecule type" value="Genomic_DNA"/>
</dbReference>
<proteinExistence type="predicted"/>
<reference evidence="1" key="2">
    <citation type="journal article" date="2020" name="Nat. Commun.">
        <title>Large-scale genome sequencing of mycorrhizal fungi provides insights into the early evolution of symbiotic traits.</title>
        <authorList>
            <person name="Miyauchi S."/>
            <person name="Kiss E."/>
            <person name="Kuo A."/>
            <person name="Drula E."/>
            <person name="Kohler A."/>
            <person name="Sanchez-Garcia M."/>
            <person name="Morin E."/>
            <person name="Andreopoulos B."/>
            <person name="Barry K.W."/>
            <person name="Bonito G."/>
            <person name="Buee M."/>
            <person name="Carver A."/>
            <person name="Chen C."/>
            <person name="Cichocki N."/>
            <person name="Clum A."/>
            <person name="Culley D."/>
            <person name="Crous P.W."/>
            <person name="Fauchery L."/>
            <person name="Girlanda M."/>
            <person name="Hayes R.D."/>
            <person name="Keri Z."/>
            <person name="LaButti K."/>
            <person name="Lipzen A."/>
            <person name="Lombard V."/>
            <person name="Magnuson J."/>
            <person name="Maillard F."/>
            <person name="Murat C."/>
            <person name="Nolan M."/>
            <person name="Ohm R.A."/>
            <person name="Pangilinan J."/>
            <person name="Pereira M.F."/>
            <person name="Perotto S."/>
            <person name="Peter M."/>
            <person name="Pfister S."/>
            <person name="Riley R."/>
            <person name="Sitrit Y."/>
            <person name="Stielow J.B."/>
            <person name="Szollosi G."/>
            <person name="Zifcakova L."/>
            <person name="Stursova M."/>
            <person name="Spatafora J.W."/>
            <person name="Tedersoo L."/>
            <person name="Vaario L.M."/>
            <person name="Yamada A."/>
            <person name="Yan M."/>
            <person name="Wang P."/>
            <person name="Xu J."/>
            <person name="Bruns T."/>
            <person name="Baldrian P."/>
            <person name="Vilgalys R."/>
            <person name="Dunand C."/>
            <person name="Henrissat B."/>
            <person name="Grigoriev I.V."/>
            <person name="Hibbett D."/>
            <person name="Nagy L.G."/>
            <person name="Martin F.M."/>
        </authorList>
    </citation>
    <scope>NUCLEOTIDE SEQUENCE</scope>
    <source>
        <strain evidence="1">P2</strain>
    </source>
</reference>
<keyword evidence="2" id="KW-1185">Reference proteome</keyword>
<accession>A0ACB6ZXQ7</accession>
<evidence type="ECO:0000313" key="1">
    <source>
        <dbReference type="EMBL" id="KAF9654219.1"/>
    </source>
</evidence>
<dbReference type="Proteomes" id="UP000886501">
    <property type="component" value="Unassembled WGS sequence"/>
</dbReference>